<evidence type="ECO:0000259" key="1">
    <source>
        <dbReference type="Pfam" id="PF09348"/>
    </source>
</evidence>
<dbReference type="Proteomes" id="UP000230161">
    <property type="component" value="Unassembled WGS sequence"/>
</dbReference>
<gene>
    <name evidence="2" type="ORF">CLV54_1995</name>
</gene>
<accession>A0A2M9BW66</accession>
<dbReference type="InterPro" id="IPR014457">
    <property type="entry name" value="UCP010260"/>
</dbReference>
<dbReference type="Pfam" id="PF09348">
    <property type="entry name" value="DUF1990"/>
    <property type="match status" value="1"/>
</dbReference>
<dbReference type="PIRSF" id="PIRSF010260">
    <property type="entry name" value="UCP010260"/>
    <property type="match status" value="1"/>
</dbReference>
<evidence type="ECO:0000313" key="3">
    <source>
        <dbReference type="Proteomes" id="UP000230161"/>
    </source>
</evidence>
<name>A0A2M9BW66_9MICO</name>
<sequence>MHAESLEPNSKEFRGVSADAPPGFTVTVRSRGIGEGEECFRVARRLLFSWQVQLGSGFRPIEVPPEVRVGASSVFTIPFGPLAPQVACRVFEVIDEPRRAEFSHVALEGHPQAGWESFGVMHEPDGRVRLTVRVVWRPAVWWMKAPGPLTGEALALVLRRNLRSLDVGLRAARSS</sequence>
<organism evidence="2 3">
    <name type="scientific">Compostimonas suwonensis</name>
    <dbReference type="NCBI Taxonomy" id="1048394"/>
    <lineage>
        <taxon>Bacteria</taxon>
        <taxon>Bacillati</taxon>
        <taxon>Actinomycetota</taxon>
        <taxon>Actinomycetes</taxon>
        <taxon>Micrococcales</taxon>
        <taxon>Microbacteriaceae</taxon>
        <taxon>Compostimonas</taxon>
    </lineage>
</organism>
<protein>
    <submittedName>
        <fullName evidence="2">Uncharacterized protein (UPF0548 family)</fullName>
    </submittedName>
</protein>
<evidence type="ECO:0000313" key="2">
    <source>
        <dbReference type="EMBL" id="PJJ62198.1"/>
    </source>
</evidence>
<dbReference type="EMBL" id="PGFB01000003">
    <property type="protein sequence ID" value="PJJ62198.1"/>
    <property type="molecule type" value="Genomic_DNA"/>
</dbReference>
<dbReference type="AlphaFoldDB" id="A0A2M9BW66"/>
<comment type="caution">
    <text evidence="2">The sequence shown here is derived from an EMBL/GenBank/DDBJ whole genome shotgun (WGS) entry which is preliminary data.</text>
</comment>
<keyword evidence="3" id="KW-1185">Reference proteome</keyword>
<feature type="domain" description="DUF1990" evidence="1">
    <location>
        <begin position="18"/>
        <end position="162"/>
    </location>
</feature>
<dbReference type="SUPFAM" id="SSF55961">
    <property type="entry name" value="Bet v1-like"/>
    <property type="match status" value="1"/>
</dbReference>
<reference evidence="2 3" key="1">
    <citation type="submission" date="2017-11" db="EMBL/GenBank/DDBJ databases">
        <title>Genomic Encyclopedia of Archaeal and Bacterial Type Strains, Phase II (KMG-II): From Individual Species to Whole Genera.</title>
        <authorList>
            <person name="Goeker M."/>
        </authorList>
    </citation>
    <scope>NUCLEOTIDE SEQUENCE [LARGE SCALE GENOMIC DNA]</scope>
    <source>
        <strain evidence="2 3">DSM 25625</strain>
    </source>
</reference>
<proteinExistence type="predicted"/>
<dbReference type="InterPro" id="IPR018960">
    <property type="entry name" value="DUF1990"/>
</dbReference>